<keyword evidence="7" id="KW-0399">Innate immunity</keyword>
<dbReference type="Gene3D" id="3.30.460.10">
    <property type="entry name" value="Beta Polymerase, domain 2"/>
    <property type="match status" value="1"/>
</dbReference>
<dbReference type="GO" id="GO:0005829">
    <property type="term" value="C:cytosol"/>
    <property type="evidence" value="ECO:0007669"/>
    <property type="project" value="TreeGrafter"/>
</dbReference>
<dbReference type="GO" id="GO:0005524">
    <property type="term" value="F:ATP binding"/>
    <property type="evidence" value="ECO:0007669"/>
    <property type="project" value="UniProtKB-KW"/>
</dbReference>
<dbReference type="PANTHER" id="PTHR11258:SF7">
    <property type="entry name" value="2'-5'-OLIGOADENYLATE SYNTHASE-LIKE PROTEIN 2"/>
    <property type="match status" value="1"/>
</dbReference>
<proteinExistence type="inferred from homology"/>
<evidence type="ECO:0000256" key="6">
    <source>
        <dbReference type="ARBA" id="ARBA00022490"/>
    </source>
</evidence>
<reference evidence="13" key="1">
    <citation type="submission" date="2025-08" db="UniProtKB">
        <authorList>
            <consortium name="Ensembl"/>
        </authorList>
    </citation>
    <scope>IDENTIFICATION</scope>
</reference>
<dbReference type="InterPro" id="IPR006117">
    <property type="entry name" value="2-5OAS_C_CS"/>
</dbReference>
<dbReference type="SUPFAM" id="SSF81301">
    <property type="entry name" value="Nucleotidyltransferase"/>
    <property type="match status" value="1"/>
</dbReference>
<evidence type="ECO:0000256" key="1">
    <source>
        <dbReference type="ARBA" id="ARBA00001112"/>
    </source>
</evidence>
<reference evidence="13" key="2">
    <citation type="submission" date="2025-09" db="UniProtKB">
        <authorList>
            <consortium name="Ensembl"/>
        </authorList>
    </citation>
    <scope>IDENTIFICATION</scope>
</reference>
<dbReference type="InterPro" id="IPR018952">
    <property type="entry name" value="2-5-oligoAdlate_synth_1_dom2/C"/>
</dbReference>
<dbReference type="GO" id="GO:0045087">
    <property type="term" value="P:innate immune response"/>
    <property type="evidence" value="ECO:0007669"/>
    <property type="project" value="UniProtKB-KW"/>
</dbReference>
<evidence type="ECO:0000256" key="4">
    <source>
        <dbReference type="ARBA" id="ARBA00009526"/>
    </source>
</evidence>
<keyword evidence="14" id="KW-1185">Reference proteome</keyword>
<keyword evidence="10" id="KW-0051">Antiviral defense</keyword>
<name>A0A670ZKY6_PSETE</name>
<dbReference type="InterPro" id="IPR002934">
    <property type="entry name" value="Polymerase_NTP_transf_dom"/>
</dbReference>
<feature type="domain" description="Polymerase nucleotidyl transferase" evidence="11">
    <location>
        <begin position="51"/>
        <end position="124"/>
    </location>
</feature>
<evidence type="ECO:0000256" key="9">
    <source>
        <dbReference type="ARBA" id="ARBA00022884"/>
    </source>
</evidence>
<dbReference type="GO" id="GO:0003725">
    <property type="term" value="F:double-stranded RNA binding"/>
    <property type="evidence" value="ECO:0007669"/>
    <property type="project" value="TreeGrafter"/>
</dbReference>
<dbReference type="FunFam" id="1.10.1410.20:FF:000001">
    <property type="entry name" value="2'-5'-oligoadenylate synthetase 1"/>
    <property type="match status" value="1"/>
</dbReference>
<evidence type="ECO:0000313" key="14">
    <source>
        <dbReference type="Proteomes" id="UP000472273"/>
    </source>
</evidence>
<evidence type="ECO:0000259" key="11">
    <source>
        <dbReference type="Pfam" id="PF01909"/>
    </source>
</evidence>
<dbReference type="FunFam" id="3.30.460.10:FF:000007">
    <property type="entry name" value="2'-5'-oligoadenylate synthetase 1"/>
    <property type="match status" value="1"/>
</dbReference>
<evidence type="ECO:0000313" key="13">
    <source>
        <dbReference type="Ensembl" id="ENSPTXP00000023508.1"/>
    </source>
</evidence>
<dbReference type="GO" id="GO:0016020">
    <property type="term" value="C:membrane"/>
    <property type="evidence" value="ECO:0007669"/>
    <property type="project" value="TreeGrafter"/>
</dbReference>
<dbReference type="InterPro" id="IPR043519">
    <property type="entry name" value="NT_sf"/>
</dbReference>
<sequence length="425" mass="49150">MASLAHVGSWGLDNFHCEYLQPNKEFLQQACRAIDCICDFLKRHCFKDVPWRGIKVLKVVKGGSLGKGTSMKNGSDADLVLFLNIFRSYTDQESSRKMIIEEIERRLNECQELLNREVFFEKFKWPNPRVLQFKLCSRESNDSIEFDVLPAYDALGQYVQHSKPHPQIYVDLISTGKCGEFSPCFTELQKDFIVDRTTKLKSLIRLVKHWYKEVKEKSIPPKYALELLTVYAWEQGSRQAQFNMAEGFRTVLWLIEHYEEICIYWTEYYDFHNEIIKQYLQEQLCKKRPVILDPADPTANFGEAKGWDRLAEKARRYASMNCCQKRDGSLVEPWDVPVREKNGKVAFLLGFSGIRSHGDTVVRMQDSGYSRPLPAAGIVKRHISPSAIAAVSRLRPLCQEFDLDQLRVESALHPSEVVKMRTSLS</sequence>
<dbReference type="EC" id="2.7.7.84" evidence="5"/>
<dbReference type="Gene3D" id="1.10.1410.20">
    <property type="entry name" value="2'-5'-oligoadenylate synthetase 1, domain 2"/>
    <property type="match status" value="1"/>
</dbReference>
<dbReference type="GO" id="GO:0001730">
    <property type="term" value="F:2'-5'-oligoadenylate synthetase activity"/>
    <property type="evidence" value="ECO:0007669"/>
    <property type="project" value="UniProtKB-EC"/>
</dbReference>
<dbReference type="Pfam" id="PF01909">
    <property type="entry name" value="NTP_transf_2"/>
    <property type="match status" value="1"/>
</dbReference>
<dbReference type="AlphaFoldDB" id="A0A670ZKY6"/>
<keyword evidence="8" id="KW-0391">Immunity</keyword>
<dbReference type="PROSITE" id="PS00833">
    <property type="entry name" value="25A_SYNTH_2"/>
    <property type="match status" value="1"/>
</dbReference>
<dbReference type="OMA" id="SWILLPQ"/>
<dbReference type="PROSITE" id="PS50152">
    <property type="entry name" value="25A_SYNTH_3"/>
    <property type="match status" value="1"/>
</dbReference>
<dbReference type="Pfam" id="PF10421">
    <property type="entry name" value="OAS1_C"/>
    <property type="match status" value="1"/>
</dbReference>
<feature type="domain" description="2'-5'-oligoadenylate synthetase 1" evidence="12">
    <location>
        <begin position="163"/>
        <end position="338"/>
    </location>
</feature>
<evidence type="ECO:0000256" key="3">
    <source>
        <dbReference type="ARBA" id="ARBA00004496"/>
    </source>
</evidence>
<evidence type="ECO:0000256" key="2">
    <source>
        <dbReference type="ARBA" id="ARBA00001946"/>
    </source>
</evidence>
<dbReference type="PANTHER" id="PTHR11258">
    <property type="entry name" value="2-5 OLIGOADENYLATE SYNTHETASE"/>
    <property type="match status" value="1"/>
</dbReference>
<comment type="cofactor">
    <cofactor evidence="2">
        <name>Mg(2+)</name>
        <dbReference type="ChEBI" id="CHEBI:18420"/>
    </cofactor>
</comment>
<protein>
    <recommendedName>
        <fullName evidence="5">2'-5' oligoadenylate synthase</fullName>
        <ecNumber evidence="5">2.7.7.84</ecNumber>
    </recommendedName>
</protein>
<keyword evidence="9" id="KW-0694">RNA-binding</keyword>
<dbReference type="Ensembl" id="ENSPTXT00000024237.1">
    <property type="protein sequence ID" value="ENSPTXP00000023508.1"/>
    <property type="gene ID" value="ENSPTXG00000016332.1"/>
</dbReference>
<gene>
    <name evidence="13" type="primary">LOC113450869</name>
</gene>
<comment type="catalytic activity">
    <reaction evidence="1">
        <text>3 ATP = 5'-triphosphoadenylyl-(2'-&gt;5')-adenylyl-(2'-&gt;5')-adenosine + 2 diphosphate</text>
        <dbReference type="Rhea" id="RHEA:34407"/>
        <dbReference type="ChEBI" id="CHEBI:30616"/>
        <dbReference type="ChEBI" id="CHEBI:33019"/>
        <dbReference type="ChEBI" id="CHEBI:67143"/>
        <dbReference type="EC" id="2.7.7.84"/>
    </reaction>
</comment>
<keyword evidence="6" id="KW-0963">Cytoplasm</keyword>
<dbReference type="GO" id="GO:0045071">
    <property type="term" value="P:negative regulation of viral genome replication"/>
    <property type="evidence" value="ECO:0007669"/>
    <property type="project" value="TreeGrafter"/>
</dbReference>
<evidence type="ECO:0000256" key="5">
    <source>
        <dbReference type="ARBA" id="ARBA00012577"/>
    </source>
</evidence>
<dbReference type="GO" id="GO:0046872">
    <property type="term" value="F:metal ion binding"/>
    <property type="evidence" value="ECO:0007669"/>
    <property type="project" value="UniProtKB-KW"/>
</dbReference>
<comment type="subcellular location">
    <subcellularLocation>
        <location evidence="3">Cytoplasm</location>
    </subcellularLocation>
</comment>
<dbReference type="InterPro" id="IPR006116">
    <property type="entry name" value="NT_2-5OAS_ClassI-CCAase"/>
</dbReference>
<dbReference type="GO" id="GO:0051607">
    <property type="term" value="P:defense response to virus"/>
    <property type="evidence" value="ECO:0007669"/>
    <property type="project" value="UniProtKB-KW"/>
</dbReference>
<dbReference type="CDD" id="cd05400">
    <property type="entry name" value="NT_2-5OAS_ClassI-CCAase"/>
    <property type="match status" value="1"/>
</dbReference>
<dbReference type="Proteomes" id="UP000472273">
    <property type="component" value="Unplaced"/>
</dbReference>
<evidence type="ECO:0000256" key="8">
    <source>
        <dbReference type="ARBA" id="ARBA00022859"/>
    </source>
</evidence>
<comment type="similarity">
    <text evidence="4">Belongs to the 2-5A synthase family.</text>
</comment>
<evidence type="ECO:0000256" key="7">
    <source>
        <dbReference type="ARBA" id="ARBA00022588"/>
    </source>
</evidence>
<dbReference type="GeneTree" id="ENSGT00510000046406"/>
<evidence type="ECO:0000259" key="12">
    <source>
        <dbReference type="Pfam" id="PF10421"/>
    </source>
</evidence>
<accession>A0A670ZKY6</accession>
<evidence type="ECO:0000256" key="10">
    <source>
        <dbReference type="ARBA" id="ARBA00023118"/>
    </source>
</evidence>
<dbReference type="GO" id="GO:0005654">
    <property type="term" value="C:nucleoplasm"/>
    <property type="evidence" value="ECO:0007669"/>
    <property type="project" value="TreeGrafter"/>
</dbReference>
<organism evidence="13 14">
    <name type="scientific">Pseudonaja textilis</name>
    <name type="common">Eastern brown snake</name>
    <dbReference type="NCBI Taxonomy" id="8673"/>
    <lineage>
        <taxon>Eukaryota</taxon>
        <taxon>Metazoa</taxon>
        <taxon>Chordata</taxon>
        <taxon>Craniata</taxon>
        <taxon>Vertebrata</taxon>
        <taxon>Euteleostomi</taxon>
        <taxon>Lepidosauria</taxon>
        <taxon>Squamata</taxon>
        <taxon>Bifurcata</taxon>
        <taxon>Unidentata</taxon>
        <taxon>Episquamata</taxon>
        <taxon>Toxicofera</taxon>
        <taxon>Serpentes</taxon>
        <taxon>Colubroidea</taxon>
        <taxon>Elapidae</taxon>
        <taxon>Hydrophiinae</taxon>
        <taxon>Pseudonaja</taxon>
    </lineage>
</organism>
<dbReference type="SUPFAM" id="SSF81631">
    <property type="entry name" value="PAP/OAS1 substrate-binding domain"/>
    <property type="match status" value="1"/>
</dbReference>